<proteinExistence type="predicted"/>
<feature type="non-terminal residue" evidence="1">
    <location>
        <position position="1"/>
    </location>
</feature>
<accession>A0A9K3DAJ6</accession>
<keyword evidence="2" id="KW-1185">Reference proteome</keyword>
<organism evidence="1 2">
    <name type="scientific">Kipferlia bialata</name>
    <dbReference type="NCBI Taxonomy" id="797122"/>
    <lineage>
        <taxon>Eukaryota</taxon>
        <taxon>Metamonada</taxon>
        <taxon>Carpediemonas-like organisms</taxon>
        <taxon>Kipferlia</taxon>
    </lineage>
</organism>
<feature type="non-terminal residue" evidence="1">
    <location>
        <position position="60"/>
    </location>
</feature>
<gene>
    <name evidence="1" type="ORF">KIPB_014997</name>
</gene>
<evidence type="ECO:0000313" key="2">
    <source>
        <dbReference type="Proteomes" id="UP000265618"/>
    </source>
</evidence>
<sequence length="60" mass="6516">STSVSNADRDDVPISDMIKFATTEVELPRDADEPDTVRLESLFALDSLSLLVSLPPLSLI</sequence>
<name>A0A9K3DAJ6_9EUKA</name>
<reference evidence="1 2" key="1">
    <citation type="journal article" date="2018" name="PLoS ONE">
        <title>The draft genome of Kipferlia bialata reveals reductive genome evolution in fornicate parasites.</title>
        <authorList>
            <person name="Tanifuji G."/>
            <person name="Takabayashi S."/>
            <person name="Kume K."/>
            <person name="Takagi M."/>
            <person name="Nakayama T."/>
            <person name="Kamikawa R."/>
            <person name="Inagaki Y."/>
            <person name="Hashimoto T."/>
        </authorList>
    </citation>
    <scope>NUCLEOTIDE SEQUENCE [LARGE SCALE GENOMIC DNA]</scope>
    <source>
        <strain evidence="1">NY0173</strain>
    </source>
</reference>
<comment type="caution">
    <text evidence="1">The sequence shown here is derived from an EMBL/GenBank/DDBJ whole genome shotgun (WGS) entry which is preliminary data.</text>
</comment>
<evidence type="ECO:0000313" key="1">
    <source>
        <dbReference type="EMBL" id="GIQ91652.1"/>
    </source>
</evidence>
<protein>
    <submittedName>
        <fullName evidence="1">Uncharacterized protein</fullName>
    </submittedName>
</protein>
<dbReference type="Proteomes" id="UP000265618">
    <property type="component" value="Unassembled WGS sequence"/>
</dbReference>
<dbReference type="AlphaFoldDB" id="A0A9K3DAJ6"/>
<dbReference type="EMBL" id="BDIP01008087">
    <property type="protein sequence ID" value="GIQ91652.1"/>
    <property type="molecule type" value="Genomic_DNA"/>
</dbReference>